<feature type="compositionally biased region" description="Polar residues" evidence="1">
    <location>
        <begin position="221"/>
        <end position="236"/>
    </location>
</feature>
<protein>
    <submittedName>
        <fullName evidence="2">Uncharacterized protein</fullName>
    </submittedName>
</protein>
<evidence type="ECO:0000313" key="2">
    <source>
        <dbReference type="EMBL" id="KAL3686560.1"/>
    </source>
</evidence>
<keyword evidence="3" id="KW-1185">Reference proteome</keyword>
<feature type="compositionally biased region" description="Polar residues" evidence="1">
    <location>
        <begin position="263"/>
        <end position="280"/>
    </location>
</feature>
<sequence length="337" mass="37192">MDVCAQLSDPLFQDIQLVPCEPDGTTSILAQFCAVRWKLHESSVYINERREILDRQATVLVNQSKPGFWDLKVGLTYIVFGTAADTTPTVVQGSLSRPSEIVDSRTASKLNWEGVDCNSSIVSGLEACLRIEGTSELAELEFPNFEHRHVSFLPDSYDGNVIFELPTSKPEELSKKGDALVRMDRGNDCWLWTKCITTSAQIGGEKRSDATGSLHRHQDTTDNFQTPQDANCSFQPENAAGSFPVEEDPNADFGPQQDAAHPSDQQNDMANTHITELSSDSEVRHTRAFEQARVGQRARPADAPPRTDQDSDDDVVVLRVTPRATLVLGPESQSDKS</sequence>
<comment type="caution">
    <text evidence="2">The sequence shown here is derived from an EMBL/GenBank/DDBJ whole genome shotgun (WGS) entry which is preliminary data.</text>
</comment>
<proteinExistence type="predicted"/>
<feature type="compositionally biased region" description="Basic and acidic residues" evidence="1">
    <location>
        <begin position="281"/>
        <end position="290"/>
    </location>
</feature>
<reference evidence="2 3" key="1">
    <citation type="submission" date="2024-09" db="EMBL/GenBank/DDBJ databases">
        <title>Chromosome-scale assembly of Riccia sorocarpa.</title>
        <authorList>
            <person name="Paukszto L."/>
        </authorList>
    </citation>
    <scope>NUCLEOTIDE SEQUENCE [LARGE SCALE GENOMIC DNA]</scope>
    <source>
        <strain evidence="2">LP-2024</strain>
        <tissue evidence="2">Aerial parts of the thallus</tissue>
    </source>
</reference>
<evidence type="ECO:0000313" key="3">
    <source>
        <dbReference type="Proteomes" id="UP001633002"/>
    </source>
</evidence>
<feature type="region of interest" description="Disordered" evidence="1">
    <location>
        <begin position="203"/>
        <end position="316"/>
    </location>
</feature>
<accession>A0ABD3H864</accession>
<gene>
    <name evidence="2" type="ORF">R1sor_009134</name>
</gene>
<evidence type="ECO:0000256" key="1">
    <source>
        <dbReference type="SAM" id="MobiDB-lite"/>
    </source>
</evidence>
<organism evidence="2 3">
    <name type="scientific">Riccia sorocarpa</name>
    <dbReference type="NCBI Taxonomy" id="122646"/>
    <lineage>
        <taxon>Eukaryota</taxon>
        <taxon>Viridiplantae</taxon>
        <taxon>Streptophyta</taxon>
        <taxon>Embryophyta</taxon>
        <taxon>Marchantiophyta</taxon>
        <taxon>Marchantiopsida</taxon>
        <taxon>Marchantiidae</taxon>
        <taxon>Marchantiales</taxon>
        <taxon>Ricciaceae</taxon>
        <taxon>Riccia</taxon>
    </lineage>
</organism>
<dbReference type="EMBL" id="JBJQOH010000005">
    <property type="protein sequence ID" value="KAL3686560.1"/>
    <property type="molecule type" value="Genomic_DNA"/>
</dbReference>
<name>A0ABD3H864_9MARC</name>
<dbReference type="Proteomes" id="UP001633002">
    <property type="component" value="Unassembled WGS sequence"/>
</dbReference>
<dbReference type="AlphaFoldDB" id="A0ABD3H864"/>